<gene>
    <name evidence="1" type="ORF">EDC56_1074</name>
</gene>
<sequence>MDVEFEVLQGPLETKPEITRVEYDLHDLVIHIEPEYDAKPIIVTFDSSIGYRVLDEGNLLEFWDKFNLSNGWLFQIASGGWFDLESRRNGFVSQHHSDVQEYLIIGVNECVSVLAGEPPTVVLPRLNKTSNPTP</sequence>
<keyword evidence="2" id="KW-1185">Reference proteome</keyword>
<dbReference type="Proteomes" id="UP000275394">
    <property type="component" value="Unassembled WGS sequence"/>
</dbReference>
<dbReference type="RefSeq" id="WP_123711439.1">
    <property type="nucleotide sequence ID" value="NZ_RKHR01000003.1"/>
</dbReference>
<dbReference type="AlphaFoldDB" id="A0A3N2E1K5"/>
<organism evidence="1 2">
    <name type="scientific">Sinobacterium caligoides</name>
    <dbReference type="NCBI Taxonomy" id="933926"/>
    <lineage>
        <taxon>Bacteria</taxon>
        <taxon>Pseudomonadati</taxon>
        <taxon>Pseudomonadota</taxon>
        <taxon>Gammaproteobacteria</taxon>
        <taxon>Cellvibrionales</taxon>
        <taxon>Spongiibacteraceae</taxon>
        <taxon>Sinobacterium</taxon>
    </lineage>
</organism>
<comment type="caution">
    <text evidence="1">The sequence shown here is derived from an EMBL/GenBank/DDBJ whole genome shotgun (WGS) entry which is preliminary data.</text>
</comment>
<dbReference type="OrthoDB" id="4552311at2"/>
<evidence type="ECO:0000313" key="1">
    <source>
        <dbReference type="EMBL" id="ROS05539.1"/>
    </source>
</evidence>
<reference evidence="1 2" key="1">
    <citation type="submission" date="2018-11" db="EMBL/GenBank/DDBJ databases">
        <title>Genomic Encyclopedia of Type Strains, Phase IV (KMG-IV): sequencing the most valuable type-strain genomes for metagenomic binning, comparative biology and taxonomic classification.</title>
        <authorList>
            <person name="Goeker M."/>
        </authorList>
    </citation>
    <scope>NUCLEOTIDE SEQUENCE [LARGE SCALE GENOMIC DNA]</scope>
    <source>
        <strain evidence="1 2">DSM 100316</strain>
    </source>
</reference>
<dbReference type="EMBL" id="RKHR01000003">
    <property type="protein sequence ID" value="ROS05539.1"/>
    <property type="molecule type" value="Genomic_DNA"/>
</dbReference>
<accession>A0A3N2E1K5</accession>
<name>A0A3N2E1K5_9GAMM</name>
<evidence type="ECO:0000313" key="2">
    <source>
        <dbReference type="Proteomes" id="UP000275394"/>
    </source>
</evidence>
<proteinExistence type="predicted"/>
<protein>
    <submittedName>
        <fullName evidence="1">Uncharacterized protein</fullName>
    </submittedName>
</protein>